<comment type="caution">
    <text evidence="5">The sequence shown here is derived from an EMBL/GenBank/DDBJ whole genome shotgun (WGS) entry which is preliminary data.</text>
</comment>
<name>A0A0G0B7Y7_9BACT</name>
<gene>
    <name evidence="5" type="ORF">UR61_C0020G0002</name>
</gene>
<evidence type="ECO:0000313" key="6">
    <source>
        <dbReference type="Proteomes" id="UP000033866"/>
    </source>
</evidence>
<accession>A0A0G0B7Y7</accession>
<feature type="domain" description="LD-carboxypeptidase N-terminal" evidence="3">
    <location>
        <begin position="12"/>
        <end position="127"/>
    </location>
</feature>
<dbReference type="CDD" id="cd07062">
    <property type="entry name" value="Peptidase_S66_mccF_like"/>
    <property type="match status" value="1"/>
</dbReference>
<evidence type="ECO:0000256" key="2">
    <source>
        <dbReference type="ARBA" id="ARBA00022801"/>
    </source>
</evidence>
<dbReference type="Proteomes" id="UP000033866">
    <property type="component" value="Unassembled WGS sequence"/>
</dbReference>
<dbReference type="AlphaFoldDB" id="A0A0G0B7Y7"/>
<dbReference type="GO" id="GO:0004180">
    <property type="term" value="F:carboxypeptidase activity"/>
    <property type="evidence" value="ECO:0007669"/>
    <property type="project" value="UniProtKB-KW"/>
</dbReference>
<keyword evidence="5" id="KW-0645">Protease</keyword>
<reference evidence="5 6" key="1">
    <citation type="journal article" date="2015" name="Nature">
        <title>rRNA introns, odd ribosomes, and small enigmatic genomes across a large radiation of phyla.</title>
        <authorList>
            <person name="Brown C.T."/>
            <person name="Hug L.A."/>
            <person name="Thomas B.C."/>
            <person name="Sharon I."/>
            <person name="Castelle C.J."/>
            <person name="Singh A."/>
            <person name="Wilkins M.J."/>
            <person name="Williams K.H."/>
            <person name="Banfield J.F."/>
        </authorList>
    </citation>
    <scope>NUCLEOTIDE SEQUENCE [LARGE SCALE GENOMIC DNA]</scope>
</reference>
<dbReference type="SUPFAM" id="SSF52317">
    <property type="entry name" value="Class I glutamine amidotransferase-like"/>
    <property type="match status" value="1"/>
</dbReference>
<dbReference type="Gene3D" id="3.40.50.10740">
    <property type="entry name" value="Class I glutamine amidotransferase-like"/>
    <property type="match status" value="1"/>
</dbReference>
<dbReference type="Pfam" id="PF17676">
    <property type="entry name" value="Peptidase_S66C"/>
    <property type="match status" value="1"/>
</dbReference>
<dbReference type="InterPro" id="IPR027461">
    <property type="entry name" value="Carboxypeptidase_A_C_sf"/>
</dbReference>
<dbReference type="PANTHER" id="PTHR30237:SF4">
    <property type="entry name" value="LD-CARBOXYPEPTIDASE C-TERMINAL DOMAIN-CONTAINING PROTEIN"/>
    <property type="match status" value="1"/>
</dbReference>
<evidence type="ECO:0000256" key="1">
    <source>
        <dbReference type="ARBA" id="ARBA00010233"/>
    </source>
</evidence>
<dbReference type="InterPro" id="IPR027478">
    <property type="entry name" value="LdcA_N"/>
</dbReference>
<evidence type="ECO:0000313" key="5">
    <source>
        <dbReference type="EMBL" id="KKP65493.1"/>
    </source>
</evidence>
<feature type="domain" description="LD-carboxypeptidase C-terminal" evidence="4">
    <location>
        <begin position="200"/>
        <end position="328"/>
    </location>
</feature>
<dbReference type="InterPro" id="IPR040921">
    <property type="entry name" value="Peptidase_S66C"/>
</dbReference>
<dbReference type="PANTHER" id="PTHR30237">
    <property type="entry name" value="MURAMOYLTETRAPEPTIDE CARBOXYPEPTIDASE"/>
    <property type="match status" value="1"/>
</dbReference>
<comment type="similarity">
    <text evidence="1">Belongs to the peptidase S66 family.</text>
</comment>
<keyword evidence="5" id="KW-0121">Carboxypeptidase</keyword>
<organism evidence="5 6">
    <name type="scientific">candidate division WS6 bacterium GW2011_GWE1_34_7</name>
    <dbReference type="NCBI Taxonomy" id="1619093"/>
    <lineage>
        <taxon>Bacteria</taxon>
        <taxon>Candidatus Dojkabacteria</taxon>
    </lineage>
</organism>
<dbReference type="InterPro" id="IPR040449">
    <property type="entry name" value="Peptidase_S66_N"/>
</dbReference>
<evidence type="ECO:0000259" key="3">
    <source>
        <dbReference type="Pfam" id="PF02016"/>
    </source>
</evidence>
<sequence length="342" mass="39172">MKLQKLKKGDKVAILSPSFAAPGRWPHVYELGLKRVREVFGLEPVEFPATKKLGASGEERAEDLISAFEDKSIKAVIASLGGDDQVTYIKNLPKEPFINNPKPFFGYSDNTHFINHLWLCGIPAYYGGSLFTEFAMQGHMDDLTIKYLKYALFENGEYELEQSKEYNDIGLSWNDSSLLNKRRVYQENEGWYWDGEKDGEGILWGGCVESVDELLRHNIEIPSLEDFKSIIIYLETSEEIPSHGYVRRVLRALGERGILGNIRGLLVGRPKAWEFDKQNSDEEKKEYKEGQREMILEIVRKYNKDIPIVQNMDFGHTAPQICIPSRGNTRILSSGKKIYCEF</sequence>
<dbReference type="InterPro" id="IPR029062">
    <property type="entry name" value="Class_I_gatase-like"/>
</dbReference>
<dbReference type="EMBL" id="LBPV01000020">
    <property type="protein sequence ID" value="KKP65493.1"/>
    <property type="molecule type" value="Genomic_DNA"/>
</dbReference>
<protein>
    <submittedName>
        <fullName evidence="5">Peptidase U61 LD-carboxypeptidase A</fullName>
    </submittedName>
</protein>
<keyword evidence="2" id="KW-0378">Hydrolase</keyword>
<evidence type="ECO:0000259" key="4">
    <source>
        <dbReference type="Pfam" id="PF17676"/>
    </source>
</evidence>
<dbReference type="InterPro" id="IPR003507">
    <property type="entry name" value="S66_fam"/>
</dbReference>
<dbReference type="Pfam" id="PF02016">
    <property type="entry name" value="Peptidase_S66"/>
    <property type="match status" value="1"/>
</dbReference>
<proteinExistence type="inferred from homology"/>
<dbReference type="SUPFAM" id="SSF141986">
    <property type="entry name" value="LD-carboxypeptidase A C-terminal domain-like"/>
    <property type="match status" value="1"/>
</dbReference>
<dbReference type="Gene3D" id="3.50.30.60">
    <property type="entry name" value="LD-carboxypeptidase A C-terminal domain-like"/>
    <property type="match status" value="1"/>
</dbReference>